<evidence type="ECO:0000313" key="4">
    <source>
        <dbReference type="Proteomes" id="UP000198424"/>
    </source>
</evidence>
<evidence type="ECO:0000313" key="1">
    <source>
        <dbReference type="EMBL" id="KFF15176.1"/>
    </source>
</evidence>
<dbReference type="Proteomes" id="UP000198424">
    <property type="component" value="Unassembled WGS sequence"/>
</dbReference>
<keyword evidence="4" id="KW-1185">Reference proteome</keyword>
<reference evidence="2 4" key="2">
    <citation type="submission" date="2016-11" db="EMBL/GenBank/DDBJ databases">
        <title>Whole genomes of Flavobacteriaceae.</title>
        <authorList>
            <person name="Stine C."/>
            <person name="Li C."/>
            <person name="Tadesse D."/>
        </authorList>
    </citation>
    <scope>NUCLEOTIDE SEQUENCE [LARGE SCALE GENOMIC DNA]</scope>
    <source>
        <strain evidence="2 4">ATCC 29551</strain>
    </source>
</reference>
<evidence type="ECO:0008006" key="5">
    <source>
        <dbReference type="Google" id="ProtNLM"/>
    </source>
</evidence>
<sequence>MVEIEQQKLKKYFKKMLLIYYNCMKKILLILFALLPLISFSQNSEALRKQAMQFYNEGKFNESLKTFDKIKDKELLQNTNIGVWKEHITSILNHNFSEKYSISDNDTLNIKVRVQTVNIVSEGVFNRKTNSYVIAPIYDWILALCDDKFNFFVVIKNNQQALLDKTGKIVIPFKNQKITTSEDYFTYHNGLQGTLEYFIVTDLDKNSKTQETIGIYDLNCKLIFECSSAILYRNNLLLAKKDGKWKFINLKNNEVLVDSIDSYEEMYPNYAEEKESQYFILHIGNHLSIYRPQTNQLIKDVFDSYTKESQDENILSEIIFSKENFVESKEVLLKNKYLIVKKDNKAGVYNFSNFEYYTEPVYDSISNMGNTFLKGKDSNLFFPEPVVEQKEFSKYYIFITKSKNKFGARLLDGKKLLDNEYDEIKSFSNNNYYKEVLFYRVKNKWGFTILNNKKIEKPQYDFVCRDYSKAQDLLIAAYHNKKKTLYKLNGELYHDSKDNNPKEYVSSQNAFDGLNDSYTDRQLFKQNNKYGIEDADGKEILKAQYSYIERASKNIFLAGNDIKDSKSLEGLLDINGKEVLPIKYENIFIYPSPSYSEKREESLVFEVKNKDNNYGLYNSKGQSIYPFIIQDIIERLIIRNDSIKTYYYIISEKVNHQNITYFDNGRQIYDYKISLLKIQGDTLTKVLDNCNNIRTDIHNIILGYQDKLGRYGLYNLQNGKDSGAILARYTYSQNDQKFIFANTADKKQVFFDADLNMHQIPYPIVSYKNNFFIYNDKDLYGAINDKLEIAKFKYPVVDYYYQNDKERNQVTESQKIIFSLFKFKTDAKSNKYGIVNFDGKVLMPADNKYDEIIFPFENYNSVWCNKEKRDVILEYVNKIFICKTKDKVDILGPENKKIVSFIVPANWKFDFSDITVNHHLILRDGNTIKLLNLKTQKIDLETIATKFSEDIDGGYSDRQYDDKNHSVKMIKYSKYGRLIFEDSKTMEHYDRNYDPFLRTTLFIVKRNNKYGVIDANESVLIPFVNDSLYTPDNINFIAKRGTKYGVLTNKNQMLHEFVYDAIKDIDFNKRSMEQRKVLVVTKNKKKGILDFLSGRVIIPIEQDDLNFSETEEIQGRKNKTRTMYGRYGEKQFSIECDTLYREKNLPYWCYTFIKDGKKGRIDYYGNLIDNDRNPYEITPANQENDKTKSENNKDYDDYKILERTNFAIVSKEQKQGVVDLSNSIIISLIYDDIRYIEKGYFECKQGKKVVLVTPQNKVFYEIKNNDYN</sequence>
<reference evidence="1 3" key="1">
    <citation type="submission" date="2014-07" db="EMBL/GenBank/DDBJ databases">
        <title>Genome of Flavobacterium hydatis DSM 2063.</title>
        <authorList>
            <person name="Pipes S.E."/>
            <person name="Stropko S.J."/>
            <person name="Newman J.D."/>
        </authorList>
    </citation>
    <scope>NUCLEOTIDE SEQUENCE [LARGE SCALE GENOMIC DNA]</scope>
    <source>
        <strain evidence="1 3">DSM 2063</strain>
    </source>
</reference>
<dbReference type="Proteomes" id="UP000028712">
    <property type="component" value="Unassembled WGS sequence"/>
</dbReference>
<dbReference type="EMBL" id="JPRM01000024">
    <property type="protein sequence ID" value="KFF15176.1"/>
    <property type="molecule type" value="Genomic_DNA"/>
</dbReference>
<proteinExistence type="predicted"/>
<dbReference type="InterPro" id="IPR032774">
    <property type="entry name" value="WG_beta_rep"/>
</dbReference>
<dbReference type="Pfam" id="PF14903">
    <property type="entry name" value="WG_beta_rep"/>
    <property type="match status" value="1"/>
</dbReference>
<dbReference type="STRING" id="991.IW20_16090"/>
<organism evidence="1 3">
    <name type="scientific">Flavobacterium hydatis</name>
    <name type="common">Cytophaga aquatilis</name>
    <dbReference type="NCBI Taxonomy" id="991"/>
    <lineage>
        <taxon>Bacteria</taxon>
        <taxon>Pseudomonadati</taxon>
        <taxon>Bacteroidota</taxon>
        <taxon>Flavobacteriia</taxon>
        <taxon>Flavobacteriales</taxon>
        <taxon>Flavobacteriaceae</taxon>
        <taxon>Flavobacterium</taxon>
    </lineage>
</organism>
<accession>A0A086AER2</accession>
<evidence type="ECO:0000313" key="2">
    <source>
        <dbReference type="EMBL" id="OXA88665.1"/>
    </source>
</evidence>
<name>A0A086AER2_FLAHY</name>
<comment type="caution">
    <text evidence="1">The sequence shown here is derived from an EMBL/GenBank/DDBJ whole genome shotgun (WGS) entry which is preliminary data.</text>
</comment>
<evidence type="ECO:0000313" key="3">
    <source>
        <dbReference type="Proteomes" id="UP000028712"/>
    </source>
</evidence>
<protein>
    <recommendedName>
        <fullName evidence="5">WG repeat-containing protein</fullName>
    </recommendedName>
</protein>
<dbReference type="OrthoDB" id="1334338at2"/>
<gene>
    <name evidence="2" type="ORF">B0A62_21930</name>
    <name evidence="1" type="ORF">IW20_16090</name>
</gene>
<dbReference type="EMBL" id="MUGY01000033">
    <property type="protein sequence ID" value="OXA88665.1"/>
    <property type="molecule type" value="Genomic_DNA"/>
</dbReference>
<dbReference type="AlphaFoldDB" id="A0A086AER2"/>